<evidence type="ECO:0000256" key="2">
    <source>
        <dbReference type="ARBA" id="ARBA00023002"/>
    </source>
</evidence>
<dbReference type="NCBIfam" id="NF007161">
    <property type="entry name" value="PRK09599.1"/>
    <property type="match status" value="1"/>
</dbReference>
<evidence type="ECO:0000259" key="4">
    <source>
        <dbReference type="SMART" id="SM01350"/>
    </source>
</evidence>
<dbReference type="InterPro" id="IPR006115">
    <property type="entry name" value="6PGDH_NADP-bd"/>
</dbReference>
<reference evidence="5 6" key="1">
    <citation type="submission" date="2021-04" db="EMBL/GenBank/DDBJ databases">
        <title>Nocardia tengchongensis.</title>
        <authorList>
            <person name="Zhuang k."/>
            <person name="Ran Y."/>
            <person name="Li W."/>
        </authorList>
    </citation>
    <scope>NUCLEOTIDE SEQUENCE [LARGE SCALE GENOMIC DNA]</scope>
    <source>
        <strain evidence="5 6">CFH S0057</strain>
    </source>
</reference>
<dbReference type="Gene3D" id="1.10.1040.10">
    <property type="entry name" value="N-(1-d-carboxylethyl)-l-norvaline Dehydrogenase, domain 2"/>
    <property type="match status" value="1"/>
</dbReference>
<dbReference type="Proteomes" id="UP000683310">
    <property type="component" value="Chromosome"/>
</dbReference>
<gene>
    <name evidence="5" type="primary">gnd</name>
    <name evidence="5" type="ORF">KHQ06_30615</name>
</gene>
<proteinExistence type="inferred from homology"/>
<dbReference type="SMART" id="SM01350">
    <property type="entry name" value="6PGD"/>
    <property type="match status" value="1"/>
</dbReference>
<dbReference type="InterPro" id="IPR008927">
    <property type="entry name" value="6-PGluconate_DH-like_C_sf"/>
</dbReference>
<protein>
    <submittedName>
        <fullName evidence="5">Decarboxylating 6-phosphogluconate dehydrogenase</fullName>
    </submittedName>
</protein>
<dbReference type="Gene3D" id="3.40.50.720">
    <property type="entry name" value="NAD(P)-binding Rossmann-like Domain"/>
    <property type="match status" value="1"/>
</dbReference>
<dbReference type="PANTHER" id="PTHR11811">
    <property type="entry name" value="6-PHOSPHOGLUCONATE DEHYDROGENASE"/>
    <property type="match status" value="1"/>
</dbReference>
<organism evidence="5 6">
    <name type="scientific">Nocardia tengchongensis</name>
    <dbReference type="NCBI Taxonomy" id="2055889"/>
    <lineage>
        <taxon>Bacteria</taxon>
        <taxon>Bacillati</taxon>
        <taxon>Actinomycetota</taxon>
        <taxon>Actinomycetes</taxon>
        <taxon>Mycobacteriales</taxon>
        <taxon>Nocardiaceae</taxon>
        <taxon>Nocardia</taxon>
    </lineage>
</organism>
<dbReference type="InterPro" id="IPR004849">
    <property type="entry name" value="6DGDH_YqeC"/>
</dbReference>
<comment type="similarity">
    <text evidence="1">Belongs to the 6-phosphogluconate dehydrogenase family.</text>
</comment>
<dbReference type="SUPFAM" id="SSF48179">
    <property type="entry name" value="6-phosphogluconate dehydrogenase C-terminal domain-like"/>
    <property type="match status" value="1"/>
</dbReference>
<sequence>MHIGMVGAGRMGSGLARRLVRAGHTCTVYDPNPAAVATLTADGIPAAGSLPELVAALPKPCAVWIMVPADLTGTVVDDLTPLLTAGDVVIDGGNSFYRDAVTRSHALSERGIHYLDVGTSGGTSGLDRGFCLMIGGPTEPVERLDPIFRALAPGIDAAPRTPGRDGAPGPAEHGYLHCGPAGAGHFAKMIHNGIEYGQMAALAEGMSILRAAGIGTTPTNPDQPAPTEAAHYTYDFDVPAILELWRRGSVVTSWLLDLTATAVHTDPDLTEFSGHVPDSGEGRWTARAAIDLAVPAPVLTTALYSRFASRDGAAYANKSLSAMRKAFGGHTEPVKTMT</sequence>
<dbReference type="InterPro" id="IPR006183">
    <property type="entry name" value="Pgluconate_DH"/>
</dbReference>
<dbReference type="NCBIfam" id="TIGR00872">
    <property type="entry name" value="gnd_rel"/>
    <property type="match status" value="1"/>
</dbReference>
<dbReference type="Pfam" id="PF00393">
    <property type="entry name" value="6PGD"/>
    <property type="match status" value="1"/>
</dbReference>
<dbReference type="InterPro" id="IPR013328">
    <property type="entry name" value="6PGD_dom2"/>
</dbReference>
<dbReference type="Pfam" id="PF03446">
    <property type="entry name" value="NAD_binding_2"/>
    <property type="match status" value="1"/>
</dbReference>
<evidence type="ECO:0000313" key="5">
    <source>
        <dbReference type="EMBL" id="QVI20474.1"/>
    </source>
</evidence>
<evidence type="ECO:0000256" key="3">
    <source>
        <dbReference type="ARBA" id="ARBA00023064"/>
    </source>
</evidence>
<dbReference type="RefSeq" id="WP_213556583.1">
    <property type="nucleotide sequence ID" value="NZ_JBHZDI010000109.1"/>
</dbReference>
<accession>A0ABX8CLL6</accession>
<keyword evidence="3" id="KW-0311">Gluconate utilization</keyword>
<feature type="domain" description="6-phosphogluconate dehydrogenase C-terminal" evidence="4">
    <location>
        <begin position="184"/>
        <end position="338"/>
    </location>
</feature>
<dbReference type="InterPro" id="IPR036291">
    <property type="entry name" value="NAD(P)-bd_dom_sf"/>
</dbReference>
<evidence type="ECO:0000256" key="1">
    <source>
        <dbReference type="ARBA" id="ARBA00008419"/>
    </source>
</evidence>
<dbReference type="InterPro" id="IPR006114">
    <property type="entry name" value="6PGDH_C"/>
</dbReference>
<keyword evidence="6" id="KW-1185">Reference proteome</keyword>
<keyword evidence="2" id="KW-0560">Oxidoreductase</keyword>
<dbReference type="EMBL" id="CP074371">
    <property type="protein sequence ID" value="QVI20474.1"/>
    <property type="molecule type" value="Genomic_DNA"/>
</dbReference>
<name>A0ABX8CLL6_9NOCA</name>
<evidence type="ECO:0000313" key="6">
    <source>
        <dbReference type="Proteomes" id="UP000683310"/>
    </source>
</evidence>
<dbReference type="SUPFAM" id="SSF51735">
    <property type="entry name" value="NAD(P)-binding Rossmann-fold domains"/>
    <property type="match status" value="1"/>
</dbReference>